<dbReference type="EMBL" id="FQZC01000003">
    <property type="protein sequence ID" value="SHJ49062.1"/>
    <property type="molecule type" value="Genomic_DNA"/>
</dbReference>
<feature type="transmembrane region" description="Helical" evidence="1">
    <location>
        <begin position="26"/>
        <end position="48"/>
    </location>
</feature>
<dbReference type="Pfam" id="PF01569">
    <property type="entry name" value="PAP2"/>
    <property type="match status" value="1"/>
</dbReference>
<feature type="transmembrane region" description="Helical" evidence="1">
    <location>
        <begin position="210"/>
        <end position="229"/>
    </location>
</feature>
<keyword evidence="1" id="KW-0812">Transmembrane</keyword>
<dbReference type="SMART" id="SM00014">
    <property type="entry name" value="acidPPc"/>
    <property type="match status" value="1"/>
</dbReference>
<evidence type="ECO:0000313" key="3">
    <source>
        <dbReference type="EMBL" id="SHJ49062.1"/>
    </source>
</evidence>
<gene>
    <name evidence="3" type="ORF">SAMN02745911_2652</name>
</gene>
<dbReference type="Gene3D" id="1.20.144.10">
    <property type="entry name" value="Phosphatidic acid phosphatase type 2/haloperoxidase"/>
    <property type="match status" value="1"/>
</dbReference>
<accession>A0ABY1IMP9</accession>
<keyword evidence="1" id="KW-0472">Membrane</keyword>
<dbReference type="PANTHER" id="PTHR14969">
    <property type="entry name" value="SPHINGOSINE-1-PHOSPHATE PHOSPHOHYDROLASE"/>
    <property type="match status" value="1"/>
</dbReference>
<feature type="domain" description="Phosphatidic acid phosphatase type 2/haloperoxidase" evidence="2">
    <location>
        <begin position="112"/>
        <end position="225"/>
    </location>
</feature>
<name>A0ABY1IMP9_9HYPH</name>
<keyword evidence="1" id="KW-1133">Transmembrane helix</keyword>
<organism evidence="3 4">
    <name type="scientific">Aureimonas altamirensis DSM 21988</name>
    <dbReference type="NCBI Taxonomy" id="1121026"/>
    <lineage>
        <taxon>Bacteria</taxon>
        <taxon>Pseudomonadati</taxon>
        <taxon>Pseudomonadota</taxon>
        <taxon>Alphaproteobacteria</taxon>
        <taxon>Hyphomicrobiales</taxon>
        <taxon>Aurantimonadaceae</taxon>
        <taxon>Aureimonas</taxon>
    </lineage>
</organism>
<feature type="transmembrane region" description="Helical" evidence="1">
    <location>
        <begin position="110"/>
        <end position="134"/>
    </location>
</feature>
<dbReference type="SUPFAM" id="SSF48317">
    <property type="entry name" value="Acid phosphatase/Vanadium-dependent haloperoxidase"/>
    <property type="match status" value="1"/>
</dbReference>
<proteinExistence type="predicted"/>
<reference evidence="3 4" key="1">
    <citation type="submission" date="2016-11" db="EMBL/GenBank/DDBJ databases">
        <authorList>
            <person name="Varghese N."/>
            <person name="Submissions S."/>
        </authorList>
    </citation>
    <scope>NUCLEOTIDE SEQUENCE [LARGE SCALE GENOMIC DNA]</scope>
    <source>
        <strain evidence="3 4">DSM 21988</strain>
    </source>
</reference>
<feature type="transmembrane region" description="Helical" evidence="1">
    <location>
        <begin position="172"/>
        <end position="198"/>
    </location>
</feature>
<protein>
    <submittedName>
        <fullName evidence="3">Undecaprenyl-diphosphatase</fullName>
    </submittedName>
</protein>
<dbReference type="InterPro" id="IPR036938">
    <property type="entry name" value="PAP2/HPO_sf"/>
</dbReference>
<keyword evidence="4" id="KW-1185">Reference proteome</keyword>
<dbReference type="RefSeq" id="WP_143190237.1">
    <property type="nucleotide sequence ID" value="NZ_FQZC01000003.1"/>
</dbReference>
<dbReference type="InterPro" id="IPR000326">
    <property type="entry name" value="PAP2/HPO"/>
</dbReference>
<evidence type="ECO:0000259" key="2">
    <source>
        <dbReference type="SMART" id="SM00014"/>
    </source>
</evidence>
<feature type="transmembrane region" description="Helical" evidence="1">
    <location>
        <begin position="78"/>
        <end position="98"/>
    </location>
</feature>
<sequence length="252" mass="27263">MRHIGPQLRQVWHDVRRAPSRSHPPIFSVPLVCIAGIGAALAIASFPVDRRISLAMLDEPAGSLAFLRIATDIGLVRWYIWPMLGVIIALTAVDWRRLETSGRLRLARTYAYACHLFGAVALAGIVTNILKVAFGRARPALLEDYGSFAFRLARFGDQFASFPSGHSTTMGAVTATFMVLAPQVRLPIFIVGFCLALSRIVVRAHFPSDVLAGFTIGFVTSVVIARFMAGRGLGYSFAAGGTGLRGLLPVPR</sequence>
<evidence type="ECO:0000313" key="4">
    <source>
        <dbReference type="Proteomes" id="UP000184290"/>
    </source>
</evidence>
<evidence type="ECO:0000256" key="1">
    <source>
        <dbReference type="SAM" id="Phobius"/>
    </source>
</evidence>
<dbReference type="Proteomes" id="UP000184290">
    <property type="component" value="Unassembled WGS sequence"/>
</dbReference>
<dbReference type="PANTHER" id="PTHR14969:SF13">
    <property type="entry name" value="AT30094P"/>
    <property type="match status" value="1"/>
</dbReference>
<comment type="caution">
    <text evidence="3">The sequence shown here is derived from an EMBL/GenBank/DDBJ whole genome shotgun (WGS) entry which is preliminary data.</text>
</comment>